<dbReference type="Gene3D" id="1.10.1040.10">
    <property type="entry name" value="N-(1-d-carboxylethyl)-l-norvaline Dehydrogenase, domain 2"/>
    <property type="match status" value="1"/>
</dbReference>
<dbReference type="AlphaFoldDB" id="A0A1G2CZ73"/>
<dbReference type="InterPro" id="IPR036291">
    <property type="entry name" value="NAD(P)-bd_dom_sf"/>
</dbReference>
<dbReference type="PANTHER" id="PTHR43750:SF3">
    <property type="entry name" value="UDP-GLUCOSE 6-DEHYDROGENASE TUAD"/>
    <property type="match status" value="1"/>
</dbReference>
<comment type="caution">
    <text evidence="4">The sequence shown here is derived from an EMBL/GenBank/DDBJ whole genome shotgun (WGS) entry which is preliminary data.</text>
</comment>
<proteinExistence type="inferred from homology"/>
<feature type="domain" description="UDP-glucose/GDP-mannose dehydrogenase dimerisation" evidence="2">
    <location>
        <begin position="162"/>
        <end position="261"/>
    </location>
</feature>
<protein>
    <recommendedName>
        <fullName evidence="6">UDP-glucose/GDP-mannose dehydrogenase dimerisation domain-containing protein</fullName>
    </recommendedName>
</protein>
<evidence type="ECO:0000313" key="4">
    <source>
        <dbReference type="EMBL" id="OGZ05808.1"/>
    </source>
</evidence>
<dbReference type="PANTHER" id="PTHR43750">
    <property type="entry name" value="UDP-GLUCOSE 6-DEHYDROGENASE TUAD"/>
    <property type="match status" value="1"/>
</dbReference>
<evidence type="ECO:0000259" key="2">
    <source>
        <dbReference type="Pfam" id="PF00984"/>
    </source>
</evidence>
<organism evidence="4 5">
    <name type="scientific">Candidatus Lloydbacteria bacterium RIFCSPHIGHO2_01_FULL_49_22</name>
    <dbReference type="NCBI Taxonomy" id="1798658"/>
    <lineage>
        <taxon>Bacteria</taxon>
        <taxon>Candidatus Lloydiibacteriota</taxon>
    </lineage>
</organism>
<dbReference type="Gene3D" id="3.40.50.720">
    <property type="entry name" value="NAD(P)-binding Rossmann-like Domain"/>
    <property type="match status" value="1"/>
</dbReference>
<dbReference type="GO" id="GO:0016616">
    <property type="term" value="F:oxidoreductase activity, acting on the CH-OH group of donors, NAD or NADP as acceptor"/>
    <property type="evidence" value="ECO:0007669"/>
    <property type="project" value="InterPro"/>
</dbReference>
<evidence type="ECO:0008006" key="6">
    <source>
        <dbReference type="Google" id="ProtNLM"/>
    </source>
</evidence>
<evidence type="ECO:0000256" key="1">
    <source>
        <dbReference type="ARBA" id="ARBA00006601"/>
    </source>
</evidence>
<sequence length="303" mass="34279">MTKKYLLGFIGQGWVGKNYADHFEDRGFTVVRYSLEEPYVHNKEEIAKCDIVFIAVPTPTTPDGFDDRYIRSVIDLVGRGKVAVIKSTIPPGTTRRLAKEHTDKFIIHAPEFLREAFARHDVDHPERVFVGIPDLSEEYKKWGKVVLDIHPKAPHSEMVSAEEAEFIKYVHNTMGYSLIVFTNLLYDLAQKHGVEWAKVKEAITNNPWYPSKYIDPVHKGGRGAGGACFIKDFATLRHTYEQDLPNDVEGLALLRAFEAKNNQMLRDSGKDIGILDGVYGMRGEGIDKDITAIEEIITEKEAN</sequence>
<dbReference type="GO" id="GO:0051287">
    <property type="term" value="F:NAD binding"/>
    <property type="evidence" value="ECO:0007669"/>
    <property type="project" value="InterPro"/>
</dbReference>
<accession>A0A1G2CZ73</accession>
<dbReference type="InterPro" id="IPR014026">
    <property type="entry name" value="UDP-Glc/GDP-Man_DH_dimer"/>
</dbReference>
<gene>
    <name evidence="4" type="ORF">A2845_03320</name>
</gene>
<dbReference type="InterPro" id="IPR008927">
    <property type="entry name" value="6-PGluconate_DH-like_C_sf"/>
</dbReference>
<dbReference type="InterPro" id="IPR001732">
    <property type="entry name" value="UDP-Glc/GDP-Man_DH_N"/>
</dbReference>
<dbReference type="Proteomes" id="UP000177122">
    <property type="component" value="Unassembled WGS sequence"/>
</dbReference>
<dbReference type="SUPFAM" id="SSF51735">
    <property type="entry name" value="NAD(P)-binding Rossmann-fold domains"/>
    <property type="match status" value="1"/>
</dbReference>
<dbReference type="SUPFAM" id="SSF48179">
    <property type="entry name" value="6-phosphogluconate dehydrogenase C-terminal domain-like"/>
    <property type="match status" value="1"/>
</dbReference>
<evidence type="ECO:0000313" key="5">
    <source>
        <dbReference type="Proteomes" id="UP000177122"/>
    </source>
</evidence>
<evidence type="ECO:0000259" key="3">
    <source>
        <dbReference type="Pfam" id="PF03721"/>
    </source>
</evidence>
<dbReference type="Pfam" id="PF03721">
    <property type="entry name" value="UDPG_MGDP_dh_N"/>
    <property type="match status" value="1"/>
</dbReference>
<reference evidence="4 5" key="1">
    <citation type="journal article" date="2016" name="Nat. Commun.">
        <title>Thousands of microbial genomes shed light on interconnected biogeochemical processes in an aquifer system.</title>
        <authorList>
            <person name="Anantharaman K."/>
            <person name="Brown C.T."/>
            <person name="Hug L.A."/>
            <person name="Sharon I."/>
            <person name="Castelle C.J."/>
            <person name="Probst A.J."/>
            <person name="Thomas B.C."/>
            <person name="Singh A."/>
            <person name="Wilkins M.J."/>
            <person name="Karaoz U."/>
            <person name="Brodie E.L."/>
            <person name="Williams K.H."/>
            <person name="Hubbard S.S."/>
            <person name="Banfield J.F."/>
        </authorList>
    </citation>
    <scope>NUCLEOTIDE SEQUENCE [LARGE SCALE GENOMIC DNA]</scope>
</reference>
<feature type="domain" description="UDP-glucose/GDP-mannose dehydrogenase N-terminal" evidence="3">
    <location>
        <begin position="43"/>
        <end position="138"/>
    </location>
</feature>
<dbReference type="InterPro" id="IPR013328">
    <property type="entry name" value="6PGD_dom2"/>
</dbReference>
<dbReference type="EMBL" id="MHLI01000006">
    <property type="protein sequence ID" value="OGZ05808.1"/>
    <property type="molecule type" value="Genomic_DNA"/>
</dbReference>
<name>A0A1G2CZ73_9BACT</name>
<dbReference type="Pfam" id="PF00984">
    <property type="entry name" value="UDPG_MGDP_dh"/>
    <property type="match status" value="1"/>
</dbReference>
<comment type="similarity">
    <text evidence="1">Belongs to the UDP-glucose/GDP-mannose dehydrogenase family.</text>
</comment>